<name>A0A0A1T1H7_9HYPO</name>
<feature type="region of interest" description="Disordered" evidence="4">
    <location>
        <begin position="138"/>
        <end position="183"/>
    </location>
</feature>
<accession>A0A0A1T1H7</accession>
<dbReference type="EMBL" id="CDHN01000003">
    <property type="protein sequence ID" value="CEJ91021.1"/>
    <property type="molecule type" value="Genomic_DNA"/>
</dbReference>
<evidence type="ECO:0000256" key="4">
    <source>
        <dbReference type="SAM" id="MobiDB-lite"/>
    </source>
</evidence>
<dbReference type="PANTHER" id="PTHR37534:SF7">
    <property type="entry name" value="TRANSCRIPTIONAL ACTIVATOR PROTEIN UGA3"/>
    <property type="match status" value="1"/>
</dbReference>
<dbReference type="OrthoDB" id="3597252at2759"/>
<protein>
    <submittedName>
        <fullName evidence="5">Uncharacterized protein</fullName>
    </submittedName>
</protein>
<feature type="compositionally biased region" description="Polar residues" evidence="4">
    <location>
        <begin position="166"/>
        <end position="176"/>
    </location>
</feature>
<dbReference type="GO" id="GO:0045944">
    <property type="term" value="P:positive regulation of transcription by RNA polymerase II"/>
    <property type="evidence" value="ECO:0007669"/>
    <property type="project" value="TreeGrafter"/>
</dbReference>
<dbReference type="GO" id="GO:0003700">
    <property type="term" value="F:DNA-binding transcription factor activity"/>
    <property type="evidence" value="ECO:0007669"/>
    <property type="project" value="TreeGrafter"/>
</dbReference>
<keyword evidence="6" id="KW-1185">Reference proteome</keyword>
<dbReference type="STRING" id="1531966.A0A0A1T1H7"/>
<proteinExistence type="predicted"/>
<dbReference type="AlphaFoldDB" id="A0A0A1T1H7"/>
<dbReference type="Proteomes" id="UP000039046">
    <property type="component" value="Unassembled WGS sequence"/>
</dbReference>
<gene>
    <name evidence="5" type="ORF">VHEMI06765</name>
</gene>
<evidence type="ECO:0000256" key="1">
    <source>
        <dbReference type="ARBA" id="ARBA00004123"/>
    </source>
</evidence>
<dbReference type="GO" id="GO:0005634">
    <property type="term" value="C:nucleus"/>
    <property type="evidence" value="ECO:0007669"/>
    <property type="project" value="UniProtKB-SubCell"/>
</dbReference>
<feature type="coiled-coil region" evidence="3">
    <location>
        <begin position="392"/>
        <end position="419"/>
    </location>
</feature>
<keyword evidence="3" id="KW-0175">Coiled coil</keyword>
<dbReference type="GO" id="GO:0000976">
    <property type="term" value="F:transcription cis-regulatory region binding"/>
    <property type="evidence" value="ECO:0007669"/>
    <property type="project" value="TreeGrafter"/>
</dbReference>
<feature type="compositionally biased region" description="Low complexity" evidence="4">
    <location>
        <begin position="238"/>
        <end position="270"/>
    </location>
</feature>
<comment type="subcellular location">
    <subcellularLocation>
        <location evidence="1">Nucleus</location>
    </subcellularLocation>
</comment>
<organism evidence="5 6">
    <name type="scientific">[Torrubiella] hemipterigena</name>
    <dbReference type="NCBI Taxonomy" id="1531966"/>
    <lineage>
        <taxon>Eukaryota</taxon>
        <taxon>Fungi</taxon>
        <taxon>Dikarya</taxon>
        <taxon>Ascomycota</taxon>
        <taxon>Pezizomycotina</taxon>
        <taxon>Sordariomycetes</taxon>
        <taxon>Hypocreomycetidae</taxon>
        <taxon>Hypocreales</taxon>
        <taxon>Clavicipitaceae</taxon>
        <taxon>Clavicipitaceae incertae sedis</taxon>
        <taxon>'Torrubiella' clade</taxon>
    </lineage>
</organism>
<reference evidence="5 6" key="1">
    <citation type="journal article" date="2015" name="Genome Announc.">
        <title>Draft Genome Sequence and Gene Annotation of the Entomopathogenic Fungus Verticillium hemipterigenum.</title>
        <authorList>
            <person name="Horn F."/>
            <person name="Habel A."/>
            <person name="Scharf D.H."/>
            <person name="Dworschak J."/>
            <person name="Brakhage A.A."/>
            <person name="Guthke R."/>
            <person name="Hertweck C."/>
            <person name="Linde J."/>
        </authorList>
    </citation>
    <scope>NUCLEOTIDE SEQUENCE [LARGE SCALE GENOMIC DNA]</scope>
</reference>
<dbReference type="InterPro" id="IPR021858">
    <property type="entry name" value="Fun_TF"/>
</dbReference>
<dbReference type="Pfam" id="PF11951">
    <property type="entry name" value="Fungal_trans_2"/>
    <property type="match status" value="1"/>
</dbReference>
<feature type="region of interest" description="Disordered" evidence="4">
    <location>
        <begin position="1"/>
        <end position="35"/>
    </location>
</feature>
<sequence>MNILQPRRVPSTPPMSDLCDSDGRPAKRMRLGPSDGEARIRPDASLDTVDFAAAGQLDEMGFAMSFDLNQQQFDTNWRWSPSPSFFPAPNDMLLPMGPSDTLDPWAPGSPIPQILDALGTTVAPIPYDNQATIQPGVLGPASPPAASHDSKASFTTAEKKPARSLNEINPHNNQRRSQTDRFISPFKDCVDTFGTFNSPRFQRPSNGQINGYVKFNWVKRAQVEELADDAETSKERSTSPTSSQSTISTPSPGAAPATTTVSTTATPATTEVSNGLALERRSSSATLIDSPMSARSSFSFESGMPLPVAVSSGPKPRMVPPDFGHELPMDSMGRKLFRFYINNWCPGRSILKKSNLWLTDFAKMQGKVGVLAAIQSLAGIYIYDYQPSAIICEGVNRRFRQAEARLTDLLENADTLSSEDVNELVTISALLSMQDIVLVERRLRRPNQPRWLEGFKQSEYFLRKTDPGSRFWNPENVQMDELRLSQSIIVGRHVILAQPMTPLPNPDTFDYVNEVDRFGWLLYGTEAEMYEIHGGCGFSKRLLHTMSQVTCMAARQIQEPESPMPQMTAGRLLTVLDNVRQWSKEGCTWEVAQTQPLPITWISKTSDEYRIDDPVEMTAVTAEAWRLATVLYVQCRLLRLPRHHPDVILNLGYLAKCITIMPTSGSHFTAQAPLFPVFLLGLISTVPKHRAVAIDWFESVVETPVRSSVPPLYDALKRIISWLDKDIDTPKDEKLPAHVSDRRPWWELVVLKAQEKEYEVLCLT</sequence>
<keyword evidence="2" id="KW-0539">Nucleus</keyword>
<dbReference type="HOGENOM" id="CLU_016172_1_0_1"/>
<evidence type="ECO:0000313" key="6">
    <source>
        <dbReference type="Proteomes" id="UP000039046"/>
    </source>
</evidence>
<evidence type="ECO:0000256" key="3">
    <source>
        <dbReference type="SAM" id="Coils"/>
    </source>
</evidence>
<evidence type="ECO:0000256" key="2">
    <source>
        <dbReference type="ARBA" id="ARBA00023242"/>
    </source>
</evidence>
<feature type="region of interest" description="Disordered" evidence="4">
    <location>
        <begin position="226"/>
        <end position="276"/>
    </location>
</feature>
<evidence type="ECO:0000313" key="5">
    <source>
        <dbReference type="EMBL" id="CEJ91021.1"/>
    </source>
</evidence>
<dbReference type="PANTHER" id="PTHR37534">
    <property type="entry name" value="TRANSCRIPTIONAL ACTIVATOR PROTEIN UGA3"/>
    <property type="match status" value="1"/>
</dbReference>